<evidence type="ECO:0000256" key="8">
    <source>
        <dbReference type="ARBA" id="ARBA00022679"/>
    </source>
</evidence>
<evidence type="ECO:0000256" key="14">
    <source>
        <dbReference type="ARBA" id="ARBA00023209"/>
    </source>
</evidence>
<comment type="catalytic activity">
    <reaction evidence="1 16">
        <text>a 1,2-diacyl-sn-glycero-3-phosphate + CTP + H(+) = a CDP-1,2-diacyl-sn-glycerol + diphosphate</text>
        <dbReference type="Rhea" id="RHEA:16229"/>
        <dbReference type="ChEBI" id="CHEBI:15378"/>
        <dbReference type="ChEBI" id="CHEBI:33019"/>
        <dbReference type="ChEBI" id="CHEBI:37563"/>
        <dbReference type="ChEBI" id="CHEBI:58332"/>
        <dbReference type="ChEBI" id="CHEBI:58608"/>
        <dbReference type="EC" id="2.7.7.41"/>
    </reaction>
</comment>
<name>A0A9P0JVJ0_ACAOB</name>
<feature type="transmembrane region" description="Helical" evidence="17">
    <location>
        <begin position="40"/>
        <end position="72"/>
    </location>
</feature>
<comment type="pathway">
    <text evidence="3 16">Phospholipid metabolism; CDP-diacylglycerol biosynthesis; CDP-diacylglycerol from sn-glycerol 3-phosphate: step 3/3.</text>
</comment>
<evidence type="ECO:0000256" key="15">
    <source>
        <dbReference type="ARBA" id="ARBA00023264"/>
    </source>
</evidence>
<evidence type="ECO:0000256" key="6">
    <source>
        <dbReference type="ARBA" id="ARBA00012487"/>
    </source>
</evidence>
<keyword evidence="13 17" id="KW-0472">Membrane</keyword>
<dbReference type="PROSITE" id="PS01315">
    <property type="entry name" value="CDS"/>
    <property type="match status" value="1"/>
</dbReference>
<evidence type="ECO:0000256" key="9">
    <source>
        <dbReference type="ARBA" id="ARBA00022692"/>
    </source>
</evidence>
<evidence type="ECO:0000256" key="4">
    <source>
        <dbReference type="ARBA" id="ARBA00005189"/>
    </source>
</evidence>
<dbReference type="AlphaFoldDB" id="A0A9P0JVJ0"/>
<dbReference type="OrthoDB" id="10260889at2759"/>
<evidence type="ECO:0000313" key="19">
    <source>
        <dbReference type="Proteomes" id="UP001152888"/>
    </source>
</evidence>
<keyword evidence="15" id="KW-1208">Phospholipid metabolism</keyword>
<keyword evidence="11 17" id="KW-1133">Transmembrane helix</keyword>
<dbReference type="GO" id="GO:0004605">
    <property type="term" value="F:phosphatidate cytidylyltransferase activity"/>
    <property type="evidence" value="ECO:0007669"/>
    <property type="project" value="UniProtKB-EC"/>
</dbReference>
<evidence type="ECO:0000256" key="10">
    <source>
        <dbReference type="ARBA" id="ARBA00022695"/>
    </source>
</evidence>
<keyword evidence="9 16" id="KW-0812">Transmembrane</keyword>
<evidence type="ECO:0000256" key="16">
    <source>
        <dbReference type="RuleBase" id="RU003938"/>
    </source>
</evidence>
<sequence>MLQAMLLILDMKMEEITQKEQIRKRPAEPKVKGSSLKRTIAGFFLLIYFCTVIWTGPPMILFTSVIIQIKCFDEVINIAYRSKKMEELPHYKTLNWYFVIVANYFFFVDAFQPHIQVITRKYQMLDFLMNYHRFLAFCLYFLGLAFFLSFVNIKPIRKQFTLLAWTHCLLMIFSVQSYMLLRSMFQGLIWPFMPFVLVITNDVFSYMFGKLFGRTPLISLSPNKTLEGFIFGGIATFISAILLSHCFCSVRYLICPLSYVERNGLISISTNCTPTYFFQLQSYKVWNITFSTYPFVFHAIAMSCFASMVAPFGGFCASGLKRAVKIKDFADTIPGHGGLLDRFDCQFLTCTFINVYVSTFVKGVSVNRIYEKVLYMNDGNQIKFLQLLHAELVQKGMLNKTLELPLIQ</sequence>
<feature type="transmembrane region" description="Helical" evidence="17">
    <location>
        <begin position="93"/>
        <end position="111"/>
    </location>
</feature>
<dbReference type="EC" id="2.7.7.41" evidence="6 16"/>
<dbReference type="EMBL" id="CAKOFQ010006675">
    <property type="protein sequence ID" value="CAH1958102.1"/>
    <property type="molecule type" value="Genomic_DNA"/>
</dbReference>
<evidence type="ECO:0000256" key="7">
    <source>
        <dbReference type="ARBA" id="ARBA00022516"/>
    </source>
</evidence>
<keyword evidence="12" id="KW-0443">Lipid metabolism</keyword>
<comment type="similarity">
    <text evidence="5 16">Belongs to the CDS family.</text>
</comment>
<dbReference type="InterPro" id="IPR000374">
    <property type="entry name" value="PC_trans"/>
</dbReference>
<feature type="transmembrane region" description="Helical" evidence="17">
    <location>
        <begin position="131"/>
        <end position="153"/>
    </location>
</feature>
<dbReference type="Pfam" id="PF01148">
    <property type="entry name" value="CTP_transf_1"/>
    <property type="match status" value="1"/>
</dbReference>
<evidence type="ECO:0000256" key="12">
    <source>
        <dbReference type="ARBA" id="ARBA00023098"/>
    </source>
</evidence>
<feature type="transmembrane region" description="Helical" evidence="17">
    <location>
        <begin position="295"/>
        <end position="317"/>
    </location>
</feature>
<keyword evidence="8 16" id="KW-0808">Transferase</keyword>
<keyword evidence="7" id="KW-0444">Lipid biosynthesis</keyword>
<comment type="subcellular location">
    <subcellularLocation>
        <location evidence="2">Membrane</location>
        <topology evidence="2">Multi-pass membrane protein</topology>
    </subcellularLocation>
</comment>
<feature type="transmembrane region" description="Helical" evidence="17">
    <location>
        <begin position="229"/>
        <end position="254"/>
    </location>
</feature>
<dbReference type="InterPro" id="IPR016720">
    <property type="entry name" value="PC_Trfase_euk"/>
</dbReference>
<comment type="pathway">
    <text evidence="4">Lipid metabolism.</text>
</comment>
<feature type="transmembrane region" description="Helical" evidence="17">
    <location>
        <begin position="160"/>
        <end position="181"/>
    </location>
</feature>
<evidence type="ECO:0000256" key="3">
    <source>
        <dbReference type="ARBA" id="ARBA00005119"/>
    </source>
</evidence>
<reference evidence="18" key="1">
    <citation type="submission" date="2022-03" db="EMBL/GenBank/DDBJ databases">
        <authorList>
            <person name="Sayadi A."/>
        </authorList>
    </citation>
    <scope>NUCLEOTIDE SEQUENCE</scope>
</reference>
<evidence type="ECO:0000256" key="13">
    <source>
        <dbReference type="ARBA" id="ARBA00023136"/>
    </source>
</evidence>
<evidence type="ECO:0000256" key="17">
    <source>
        <dbReference type="SAM" id="Phobius"/>
    </source>
</evidence>
<dbReference type="PANTHER" id="PTHR13773:SF8">
    <property type="entry name" value="PHOSPHATIDATE CYTIDYLYLTRANSFERASE, PHOTORECEPTOR-SPECIFIC"/>
    <property type="match status" value="1"/>
</dbReference>
<dbReference type="GO" id="GO:0008654">
    <property type="term" value="P:phospholipid biosynthetic process"/>
    <property type="evidence" value="ECO:0007669"/>
    <property type="project" value="UniProtKB-KW"/>
</dbReference>
<dbReference type="GO" id="GO:0005789">
    <property type="term" value="C:endoplasmic reticulum membrane"/>
    <property type="evidence" value="ECO:0007669"/>
    <property type="project" value="TreeGrafter"/>
</dbReference>
<evidence type="ECO:0000256" key="1">
    <source>
        <dbReference type="ARBA" id="ARBA00001698"/>
    </source>
</evidence>
<feature type="transmembrane region" description="Helical" evidence="17">
    <location>
        <begin position="187"/>
        <end position="208"/>
    </location>
</feature>
<evidence type="ECO:0000313" key="18">
    <source>
        <dbReference type="EMBL" id="CAH1958102.1"/>
    </source>
</evidence>
<organism evidence="18 19">
    <name type="scientific">Acanthoscelides obtectus</name>
    <name type="common">Bean weevil</name>
    <name type="synonym">Bruchus obtectus</name>
    <dbReference type="NCBI Taxonomy" id="200917"/>
    <lineage>
        <taxon>Eukaryota</taxon>
        <taxon>Metazoa</taxon>
        <taxon>Ecdysozoa</taxon>
        <taxon>Arthropoda</taxon>
        <taxon>Hexapoda</taxon>
        <taxon>Insecta</taxon>
        <taxon>Pterygota</taxon>
        <taxon>Neoptera</taxon>
        <taxon>Endopterygota</taxon>
        <taxon>Coleoptera</taxon>
        <taxon>Polyphaga</taxon>
        <taxon>Cucujiformia</taxon>
        <taxon>Chrysomeloidea</taxon>
        <taxon>Chrysomelidae</taxon>
        <taxon>Bruchinae</taxon>
        <taxon>Bruchini</taxon>
        <taxon>Acanthoscelides</taxon>
    </lineage>
</organism>
<gene>
    <name evidence="18" type="ORF">ACAOBT_LOCUS2465</name>
</gene>
<dbReference type="Proteomes" id="UP001152888">
    <property type="component" value="Unassembled WGS sequence"/>
</dbReference>
<accession>A0A9P0JVJ0</accession>
<keyword evidence="19" id="KW-1185">Reference proteome</keyword>
<protein>
    <recommendedName>
        <fullName evidence="6 16">Phosphatidate cytidylyltransferase</fullName>
        <ecNumber evidence="6 16">2.7.7.41</ecNumber>
    </recommendedName>
</protein>
<evidence type="ECO:0000256" key="11">
    <source>
        <dbReference type="ARBA" id="ARBA00022989"/>
    </source>
</evidence>
<comment type="caution">
    <text evidence="18">The sequence shown here is derived from an EMBL/GenBank/DDBJ whole genome shotgun (WGS) entry which is preliminary data.</text>
</comment>
<evidence type="ECO:0000256" key="2">
    <source>
        <dbReference type="ARBA" id="ARBA00004141"/>
    </source>
</evidence>
<keyword evidence="14" id="KW-0594">Phospholipid biosynthesis</keyword>
<keyword evidence="10 16" id="KW-0548">Nucleotidyltransferase</keyword>
<dbReference type="PANTHER" id="PTHR13773">
    <property type="entry name" value="PHOSPHATIDATE CYTIDYLYLTRANSFERASE"/>
    <property type="match status" value="1"/>
</dbReference>
<evidence type="ECO:0000256" key="5">
    <source>
        <dbReference type="ARBA" id="ARBA00010185"/>
    </source>
</evidence>
<proteinExistence type="inferred from homology"/>